<evidence type="ECO:0000313" key="2">
    <source>
        <dbReference type="EnsemblPlants" id="OBART03G30350.1"/>
    </source>
</evidence>
<feature type="compositionally biased region" description="Low complexity" evidence="1">
    <location>
        <begin position="41"/>
        <end position="55"/>
    </location>
</feature>
<evidence type="ECO:0000313" key="3">
    <source>
        <dbReference type="Proteomes" id="UP000026960"/>
    </source>
</evidence>
<dbReference type="EnsemblPlants" id="OBART03G30350.1">
    <property type="protein sequence ID" value="OBART03G30350.1"/>
    <property type="gene ID" value="OBART03G30350"/>
</dbReference>
<dbReference type="Gramene" id="OBART03G30350.1">
    <property type="protein sequence ID" value="OBART03G30350.1"/>
    <property type="gene ID" value="OBART03G30350"/>
</dbReference>
<dbReference type="PaxDb" id="65489-OBART03G30350.1"/>
<name>A0A0D3FMP3_9ORYZ</name>
<dbReference type="HOGENOM" id="CLU_2417031_0_0_1"/>
<organism evidence="2">
    <name type="scientific">Oryza barthii</name>
    <dbReference type="NCBI Taxonomy" id="65489"/>
    <lineage>
        <taxon>Eukaryota</taxon>
        <taxon>Viridiplantae</taxon>
        <taxon>Streptophyta</taxon>
        <taxon>Embryophyta</taxon>
        <taxon>Tracheophyta</taxon>
        <taxon>Spermatophyta</taxon>
        <taxon>Magnoliopsida</taxon>
        <taxon>Liliopsida</taxon>
        <taxon>Poales</taxon>
        <taxon>Poaceae</taxon>
        <taxon>BOP clade</taxon>
        <taxon>Oryzoideae</taxon>
        <taxon>Oryzeae</taxon>
        <taxon>Oryzinae</taxon>
        <taxon>Oryza</taxon>
    </lineage>
</organism>
<proteinExistence type="predicted"/>
<dbReference type="Proteomes" id="UP000026960">
    <property type="component" value="Chromosome 3"/>
</dbReference>
<sequence>MGLMEGWWLFPPLSIEPLKRQLDGGGGFVCGREQGVGEVGAGAVPRPGQPAPAAARHGEEQRGEAERRRRRVQDRLNMDGDGARVGDDSQGD</sequence>
<reference evidence="2" key="2">
    <citation type="submission" date="2015-03" db="UniProtKB">
        <authorList>
            <consortium name="EnsemblPlants"/>
        </authorList>
    </citation>
    <scope>IDENTIFICATION</scope>
</reference>
<evidence type="ECO:0000256" key="1">
    <source>
        <dbReference type="SAM" id="MobiDB-lite"/>
    </source>
</evidence>
<feature type="compositionally biased region" description="Basic and acidic residues" evidence="1">
    <location>
        <begin position="56"/>
        <end position="92"/>
    </location>
</feature>
<accession>A0A0D3FMP3</accession>
<reference evidence="2" key="1">
    <citation type="journal article" date="2009" name="Rice">
        <title>De Novo Next Generation Sequencing of Plant Genomes.</title>
        <authorList>
            <person name="Rounsley S."/>
            <person name="Marri P.R."/>
            <person name="Yu Y."/>
            <person name="He R."/>
            <person name="Sisneros N."/>
            <person name="Goicoechea J.L."/>
            <person name="Lee S.J."/>
            <person name="Angelova A."/>
            <person name="Kudrna D."/>
            <person name="Luo M."/>
            <person name="Affourtit J."/>
            <person name="Desany B."/>
            <person name="Knight J."/>
            <person name="Niazi F."/>
            <person name="Egholm M."/>
            <person name="Wing R.A."/>
        </authorList>
    </citation>
    <scope>NUCLEOTIDE SEQUENCE [LARGE SCALE GENOMIC DNA]</scope>
    <source>
        <strain evidence="2">cv. IRGC 105608</strain>
    </source>
</reference>
<protein>
    <submittedName>
        <fullName evidence="2">Uncharacterized protein</fullName>
    </submittedName>
</protein>
<dbReference type="AlphaFoldDB" id="A0A0D3FMP3"/>
<keyword evidence="3" id="KW-1185">Reference proteome</keyword>
<feature type="region of interest" description="Disordered" evidence="1">
    <location>
        <begin position="39"/>
        <end position="92"/>
    </location>
</feature>